<dbReference type="InterPro" id="IPR002104">
    <property type="entry name" value="Integrase_catalytic"/>
</dbReference>
<dbReference type="Gene3D" id="1.10.443.10">
    <property type="entry name" value="Intergrase catalytic core"/>
    <property type="match status" value="1"/>
</dbReference>
<dbReference type="Pfam" id="PF24624">
    <property type="entry name" value="Int_N"/>
    <property type="match status" value="1"/>
</dbReference>
<dbReference type="GO" id="GO:0003677">
    <property type="term" value="F:DNA binding"/>
    <property type="evidence" value="ECO:0007669"/>
    <property type="project" value="UniProtKB-KW"/>
</dbReference>
<evidence type="ECO:0008006" key="6">
    <source>
        <dbReference type="Google" id="ProtNLM"/>
    </source>
</evidence>
<evidence type="ECO:0000256" key="1">
    <source>
        <dbReference type="ARBA" id="ARBA00023125"/>
    </source>
</evidence>
<dbReference type="InterPro" id="IPR044068">
    <property type="entry name" value="CB"/>
</dbReference>
<dbReference type="EMBL" id="UINC01092976">
    <property type="protein sequence ID" value="SVC47020.1"/>
    <property type="molecule type" value="Genomic_DNA"/>
</dbReference>
<keyword evidence="1" id="KW-0238">DNA-binding</keyword>
<dbReference type="PROSITE" id="PS51900">
    <property type="entry name" value="CB"/>
    <property type="match status" value="1"/>
</dbReference>
<dbReference type="Gene3D" id="1.10.150.130">
    <property type="match status" value="1"/>
</dbReference>
<gene>
    <name evidence="5" type="ORF">METZ01_LOCUS299874</name>
</gene>
<evidence type="ECO:0000256" key="2">
    <source>
        <dbReference type="ARBA" id="ARBA00023172"/>
    </source>
</evidence>
<dbReference type="InterPro" id="IPR011010">
    <property type="entry name" value="DNA_brk_join_enz"/>
</dbReference>
<dbReference type="PANTHER" id="PTHR30349:SF94">
    <property type="entry name" value="INTEGRASE_RECOMBINASE HI_1414-RELATED"/>
    <property type="match status" value="1"/>
</dbReference>
<dbReference type="GO" id="GO:0006310">
    <property type="term" value="P:DNA recombination"/>
    <property type="evidence" value="ECO:0007669"/>
    <property type="project" value="UniProtKB-KW"/>
</dbReference>
<reference evidence="5" key="1">
    <citation type="submission" date="2018-05" db="EMBL/GenBank/DDBJ databases">
        <authorList>
            <person name="Lanie J.A."/>
            <person name="Ng W.-L."/>
            <person name="Kazmierczak K.M."/>
            <person name="Andrzejewski T.M."/>
            <person name="Davidsen T.M."/>
            <person name="Wayne K.J."/>
            <person name="Tettelin H."/>
            <person name="Glass J.I."/>
            <person name="Rusch D."/>
            <person name="Podicherti R."/>
            <person name="Tsui H.-C.T."/>
            <person name="Winkler M.E."/>
        </authorList>
    </citation>
    <scope>NUCLEOTIDE SEQUENCE</scope>
</reference>
<protein>
    <recommendedName>
        <fullName evidence="6">Tyr recombinase domain-containing protein</fullName>
    </recommendedName>
</protein>
<dbReference type="PROSITE" id="PS51898">
    <property type="entry name" value="TYR_RECOMBINASE"/>
    <property type="match status" value="1"/>
</dbReference>
<keyword evidence="2" id="KW-0233">DNA recombination</keyword>
<name>A0A382MED4_9ZZZZ</name>
<evidence type="ECO:0000259" key="4">
    <source>
        <dbReference type="PROSITE" id="PS51900"/>
    </source>
</evidence>
<dbReference type="InterPro" id="IPR010998">
    <property type="entry name" value="Integrase_recombinase_N"/>
</dbReference>
<proteinExistence type="predicted"/>
<dbReference type="GO" id="GO:0015074">
    <property type="term" value="P:DNA integration"/>
    <property type="evidence" value="ECO:0007669"/>
    <property type="project" value="InterPro"/>
</dbReference>
<feature type="domain" description="Tyr recombinase" evidence="3">
    <location>
        <begin position="160"/>
        <end position="325"/>
    </location>
</feature>
<dbReference type="InterPro" id="IPR057084">
    <property type="entry name" value="Int_N"/>
</dbReference>
<dbReference type="AlphaFoldDB" id="A0A382MED4"/>
<dbReference type="InterPro" id="IPR013762">
    <property type="entry name" value="Integrase-like_cat_sf"/>
</dbReference>
<dbReference type="PANTHER" id="PTHR30349">
    <property type="entry name" value="PHAGE INTEGRASE-RELATED"/>
    <property type="match status" value="1"/>
</dbReference>
<feature type="domain" description="Core-binding (CB)" evidence="4">
    <location>
        <begin position="58"/>
        <end position="137"/>
    </location>
</feature>
<dbReference type="SUPFAM" id="SSF56349">
    <property type="entry name" value="DNA breaking-rejoining enzymes"/>
    <property type="match status" value="1"/>
</dbReference>
<accession>A0A382MED4</accession>
<dbReference type="CDD" id="cd00796">
    <property type="entry name" value="INT_Rci_Hp1_C"/>
    <property type="match status" value="1"/>
</dbReference>
<dbReference type="Pfam" id="PF00589">
    <property type="entry name" value="Phage_integrase"/>
    <property type="match status" value="1"/>
</dbReference>
<organism evidence="5">
    <name type="scientific">marine metagenome</name>
    <dbReference type="NCBI Taxonomy" id="408172"/>
    <lineage>
        <taxon>unclassified sequences</taxon>
        <taxon>metagenomes</taxon>
        <taxon>ecological metagenomes</taxon>
    </lineage>
</organism>
<dbReference type="InterPro" id="IPR050090">
    <property type="entry name" value="Tyrosine_recombinase_XerCD"/>
</dbReference>
<evidence type="ECO:0000313" key="5">
    <source>
        <dbReference type="EMBL" id="SVC47020.1"/>
    </source>
</evidence>
<sequence length="325" mass="38336">MATIRKRKNKWEVQIRVRGCKNICKTFLYRKHAFKWARETEIKVEKGIYQELRELHLIKFKDLVNRYLIEISPKKKSYPKEKYTIGQLLRDPIVNLSITALTTYKLIEYRNRRLKKISAPTVNREISLISSVLTKAQELWSVNLSNNPARNLKRLKENKSRSKRLTSLEFIQLLNACNQSKCIWLKPLFSLAVETGMRRGELLSLTRDMINLNKRIIFLKDTKNGSARTVPLSEKAIHEIKSLPISFNRKIFPISVSSFRFYWKQAKNKANISDFRFHDCRHEAISRFFEKGLSIPEVALISGHKDVRMLFRYTHLKAEDILRKL</sequence>
<evidence type="ECO:0000259" key="3">
    <source>
        <dbReference type="PROSITE" id="PS51898"/>
    </source>
</evidence>